<keyword evidence="2" id="KW-1185">Reference proteome</keyword>
<proteinExistence type="predicted"/>
<accession>A0A922NMC0</accession>
<sequence length="180" mass="20896">MPVAKEQVGEVPEGLVLAIKFEPPPRFEQDEWEQLTDGFAYKADEIDAKWLETNLTYVHRKWDAITKQVDMRKHEITIAKVLSKDNKPTYNISSRGIARIYGLAKLNINDFESKEAKREFKKQREPPSILNLLSDANIKLEGDKPYVKDDDSDKCEEEVNYNSDLEEHFNSLKGEYEDDD</sequence>
<organism evidence="1 2">
    <name type="scientific">Pyrenophora tritici-repentis</name>
    <dbReference type="NCBI Taxonomy" id="45151"/>
    <lineage>
        <taxon>Eukaryota</taxon>
        <taxon>Fungi</taxon>
        <taxon>Dikarya</taxon>
        <taxon>Ascomycota</taxon>
        <taxon>Pezizomycotina</taxon>
        <taxon>Dothideomycetes</taxon>
        <taxon>Pleosporomycetidae</taxon>
        <taxon>Pleosporales</taxon>
        <taxon>Pleosporineae</taxon>
        <taxon>Pleosporaceae</taxon>
        <taxon>Pyrenophora</taxon>
    </lineage>
</organism>
<evidence type="ECO:0000313" key="2">
    <source>
        <dbReference type="Proteomes" id="UP000249757"/>
    </source>
</evidence>
<name>A0A922NMC0_9PLEO</name>
<dbReference type="Proteomes" id="UP000249757">
    <property type="component" value="Unassembled WGS sequence"/>
</dbReference>
<evidence type="ECO:0000313" key="1">
    <source>
        <dbReference type="EMBL" id="KAI1517657.1"/>
    </source>
</evidence>
<dbReference type="AlphaFoldDB" id="A0A922NMC0"/>
<comment type="caution">
    <text evidence="1">The sequence shown here is derived from an EMBL/GenBank/DDBJ whole genome shotgun (WGS) entry which is preliminary data.</text>
</comment>
<gene>
    <name evidence="1" type="ORF">Ptr86124_002958</name>
</gene>
<dbReference type="EMBL" id="NRDI02000003">
    <property type="protein sequence ID" value="KAI1517657.1"/>
    <property type="molecule type" value="Genomic_DNA"/>
</dbReference>
<protein>
    <submittedName>
        <fullName evidence="1">Uncharacterized protein</fullName>
    </submittedName>
</protein>
<reference evidence="2" key="1">
    <citation type="journal article" date="2022" name="Microb. Genom.">
        <title>A global pangenome for the wheat fungal pathogen Pyrenophora tritici-repentis and prediction of effector protein structural homology.</title>
        <authorList>
            <person name="Moolhuijzen P.M."/>
            <person name="See P.T."/>
            <person name="Shi G."/>
            <person name="Powell H.R."/>
            <person name="Cockram J."/>
            <person name="Jorgensen L.N."/>
            <person name="Benslimane H."/>
            <person name="Strelkov S.E."/>
            <person name="Turner J."/>
            <person name="Liu Z."/>
            <person name="Moffat C.S."/>
        </authorList>
    </citation>
    <scope>NUCLEOTIDE SEQUENCE [LARGE SCALE GENOMIC DNA]</scope>
</reference>